<accession>A0ABP0NN29</accession>
<name>A0ABP0NN29_9DINO</name>
<reference evidence="1 2" key="1">
    <citation type="submission" date="2024-02" db="EMBL/GenBank/DDBJ databases">
        <authorList>
            <person name="Chen Y."/>
            <person name="Shah S."/>
            <person name="Dougan E. K."/>
            <person name="Thang M."/>
            <person name="Chan C."/>
        </authorList>
    </citation>
    <scope>NUCLEOTIDE SEQUENCE [LARGE SCALE GENOMIC DNA]</scope>
</reference>
<sequence>MFQTLLGGRDSGTFSKRMSLFSATEEDEIDCSSLRFSTEETTVPPEGDDLTELDLDEGRVRVFKSQGLYEEIRAHPIAVAAQPRERFEDFRFSVVSAGFEELVGYSRKELHNKELVRLLCKDSLAAFQLEQLNFAIGSCSRVVFRRKSGDLVEVVVTLRCVKGICIFMCVEVLDGQYDAAEKKLFEEMKELQDKVVRCAAE</sequence>
<dbReference type="CDD" id="cd00130">
    <property type="entry name" value="PAS"/>
    <property type="match status" value="1"/>
</dbReference>
<dbReference type="Gene3D" id="3.30.450.20">
    <property type="entry name" value="PAS domain"/>
    <property type="match status" value="1"/>
</dbReference>
<dbReference type="InterPro" id="IPR000014">
    <property type="entry name" value="PAS"/>
</dbReference>
<keyword evidence="2" id="KW-1185">Reference proteome</keyword>
<proteinExistence type="predicted"/>
<organism evidence="1 2">
    <name type="scientific">Durusdinium trenchii</name>
    <dbReference type="NCBI Taxonomy" id="1381693"/>
    <lineage>
        <taxon>Eukaryota</taxon>
        <taxon>Sar</taxon>
        <taxon>Alveolata</taxon>
        <taxon>Dinophyceae</taxon>
        <taxon>Suessiales</taxon>
        <taxon>Symbiodiniaceae</taxon>
        <taxon>Durusdinium</taxon>
    </lineage>
</organism>
<dbReference type="EMBL" id="CAXAMN010021984">
    <property type="protein sequence ID" value="CAK9065190.1"/>
    <property type="molecule type" value="Genomic_DNA"/>
</dbReference>
<evidence type="ECO:0000313" key="1">
    <source>
        <dbReference type="EMBL" id="CAK9065190.1"/>
    </source>
</evidence>
<dbReference type="InterPro" id="IPR035965">
    <property type="entry name" value="PAS-like_dom_sf"/>
</dbReference>
<gene>
    <name evidence="1" type="ORF">CCMP2556_LOCUS32054</name>
</gene>
<protein>
    <submittedName>
        <fullName evidence="1">Uncharacterized protein</fullName>
    </submittedName>
</protein>
<comment type="caution">
    <text evidence="1">The sequence shown here is derived from an EMBL/GenBank/DDBJ whole genome shotgun (WGS) entry which is preliminary data.</text>
</comment>
<dbReference type="SUPFAM" id="SSF55785">
    <property type="entry name" value="PYP-like sensor domain (PAS domain)"/>
    <property type="match status" value="1"/>
</dbReference>
<dbReference type="Proteomes" id="UP001642484">
    <property type="component" value="Unassembled WGS sequence"/>
</dbReference>
<evidence type="ECO:0000313" key="2">
    <source>
        <dbReference type="Proteomes" id="UP001642484"/>
    </source>
</evidence>